<dbReference type="InterPro" id="IPR019166">
    <property type="entry name" value="MIC26/MIC27"/>
</dbReference>
<evidence type="ECO:0000313" key="3">
    <source>
        <dbReference type="Proteomes" id="UP000030161"/>
    </source>
</evidence>
<keyword evidence="1" id="KW-0472">Membrane</keyword>
<evidence type="ECO:0000313" key="2">
    <source>
        <dbReference type="EMBL" id="KGR21573.1"/>
    </source>
</evidence>
<dbReference type="GO" id="GO:0044284">
    <property type="term" value="C:mitochondrial crista junction"/>
    <property type="evidence" value="ECO:0007669"/>
    <property type="project" value="TreeGrafter"/>
</dbReference>
<keyword evidence="1" id="KW-0496">Mitochondrion</keyword>
<dbReference type="PANTHER" id="PTHR28268">
    <property type="entry name" value="MICOS SUBUNIT MIC26"/>
    <property type="match status" value="1"/>
</dbReference>
<sequence>MFKGIRLLTPIVTTGAIIAIPTSNQMIFNESTRKRSFYEDDENVVPIPGTVTPAPATELETLGSNRIIDGISVRSTQSTENLFKSVRKFTESTVDSLNSWADQKYHQYNKTERSVTDTVSSLHSKSEDLLPNSLYILVAVLSGTIAGRTRGVVAKITLPTVFGLTAFKYFLPQTFNNTAGFFWKLEKENAPQIAAQQESAYNSAVGLVHSIEETTESGKKSIENGTKSLKKSIANITGLNLDEEVSKK</sequence>
<name>A0AB34PZP5_CANAX</name>
<dbReference type="InterPro" id="IPR033181">
    <property type="entry name" value="Mic26_fungi"/>
</dbReference>
<keyword evidence="1" id="KW-0999">Mitochondrion inner membrane</keyword>
<proteinExistence type="predicted"/>
<dbReference type="EMBL" id="AJIX01000003">
    <property type="protein sequence ID" value="KGR21573.1"/>
    <property type="molecule type" value="Genomic_DNA"/>
</dbReference>
<comment type="caution">
    <text evidence="2">The sequence shown here is derived from an EMBL/GenBank/DDBJ whole genome shotgun (WGS) entry which is preliminary data.</text>
</comment>
<dbReference type="Pfam" id="PF09769">
    <property type="entry name" value="ApoO"/>
    <property type="match status" value="1"/>
</dbReference>
<comment type="subunit">
    <text evidence="1">Component of the mitochondrial contact site and cristae organizing system (MICOS) complex.</text>
</comment>
<gene>
    <name evidence="2" type="ORF">MG3_00577</name>
</gene>
<accession>A0AB34PZP5</accession>
<protein>
    <recommendedName>
        <fullName evidence="1">MICOS complex subunit</fullName>
    </recommendedName>
</protein>
<evidence type="ECO:0000256" key="1">
    <source>
        <dbReference type="RuleBase" id="RU363021"/>
    </source>
</evidence>
<dbReference type="PANTHER" id="PTHR28268:SF1">
    <property type="entry name" value="MICOS SUBUNIT MIC26"/>
    <property type="match status" value="1"/>
</dbReference>
<dbReference type="Proteomes" id="UP000030161">
    <property type="component" value="Unassembled WGS sequence"/>
</dbReference>
<comment type="subcellular location">
    <subcellularLocation>
        <location evidence="1">Mitochondrion inner membrane</location>
    </subcellularLocation>
</comment>
<organism evidence="2 3">
    <name type="scientific">Candida albicans P78048</name>
    <dbReference type="NCBI Taxonomy" id="1094989"/>
    <lineage>
        <taxon>Eukaryota</taxon>
        <taxon>Fungi</taxon>
        <taxon>Dikarya</taxon>
        <taxon>Ascomycota</taxon>
        <taxon>Saccharomycotina</taxon>
        <taxon>Pichiomycetes</taxon>
        <taxon>Debaryomycetaceae</taxon>
        <taxon>Candida/Lodderomyces clade</taxon>
        <taxon>Candida</taxon>
    </lineage>
</organism>
<dbReference type="AlphaFoldDB" id="A0AB34PZP5"/>
<dbReference type="GO" id="GO:0061617">
    <property type="term" value="C:MICOS complex"/>
    <property type="evidence" value="ECO:0007669"/>
    <property type="project" value="UniProtKB-UniRule"/>
</dbReference>
<comment type="function">
    <text evidence="1">Component of the MICOS complex, a large protein complex of the mitochondrial inner membrane that plays crucial roles in the maintenance of crista junctions, inner membrane architecture, and formation of contact sites to the outer membrane.</text>
</comment>
<reference evidence="2 3" key="1">
    <citation type="submission" date="2013-12" db="EMBL/GenBank/DDBJ databases">
        <title>The Genome Sequence of Candida albicans P78048.</title>
        <authorList>
            <consortium name="The Broad Institute Genome Sequencing Platform"/>
            <consortium name="The Broad Institute Genome Sequencing Center for Infectious Disease"/>
            <person name="Cuomo C."/>
            <person name="Bennett R."/>
            <person name="Hirakawa M."/>
            <person name="Noverr M."/>
            <person name="Mitchell A."/>
            <person name="Young S.K."/>
            <person name="Zeng Q."/>
            <person name="Gargeya S."/>
            <person name="Fitzgerald M."/>
            <person name="Abouelleil A."/>
            <person name="Alvarado L."/>
            <person name="Berlin A.M."/>
            <person name="Chapman S.B."/>
            <person name="Dewar J."/>
            <person name="Goldberg J."/>
            <person name="Griggs A."/>
            <person name="Gujja S."/>
            <person name="Hansen M."/>
            <person name="Howarth C."/>
            <person name="Imamovic A."/>
            <person name="Larimer J."/>
            <person name="McCowan C."/>
            <person name="Murphy C."/>
            <person name="Pearson M."/>
            <person name="Priest M."/>
            <person name="Roberts A."/>
            <person name="Saif S."/>
            <person name="Shea T."/>
            <person name="Sykes S."/>
            <person name="Wortman J."/>
            <person name="Nusbaum C."/>
            <person name="Birren B."/>
        </authorList>
    </citation>
    <scope>NUCLEOTIDE SEQUENCE [LARGE SCALE GENOMIC DNA]</scope>
    <source>
        <strain evidence="2 3">P78048</strain>
    </source>
</reference>
<dbReference type="GO" id="GO:0042407">
    <property type="term" value="P:cristae formation"/>
    <property type="evidence" value="ECO:0007669"/>
    <property type="project" value="InterPro"/>
</dbReference>